<accession>A0A923L237</accession>
<evidence type="ECO:0000313" key="3">
    <source>
        <dbReference type="Proteomes" id="UP000659630"/>
    </source>
</evidence>
<gene>
    <name evidence="2" type="ORF">H8S23_13105</name>
</gene>
<protein>
    <submittedName>
        <fullName evidence="2">Asp23/Gls24 family envelope stress response protein</fullName>
    </submittedName>
</protein>
<name>A0A923L237_9FIRM</name>
<comment type="caution">
    <text evidence="2">The sequence shown here is derived from an EMBL/GenBank/DDBJ whole genome shotgun (WGS) entry which is preliminary data.</text>
</comment>
<dbReference type="Proteomes" id="UP000659630">
    <property type="component" value="Unassembled WGS sequence"/>
</dbReference>
<keyword evidence="3" id="KW-1185">Reference proteome</keyword>
<dbReference type="RefSeq" id="WP_186888805.1">
    <property type="nucleotide sequence ID" value="NZ_JACONZ010000005.1"/>
</dbReference>
<dbReference type="PANTHER" id="PTHR34297">
    <property type="entry name" value="HYPOTHETICAL CYTOSOLIC PROTEIN-RELATED"/>
    <property type="match status" value="1"/>
</dbReference>
<evidence type="ECO:0000256" key="1">
    <source>
        <dbReference type="ARBA" id="ARBA00005721"/>
    </source>
</evidence>
<dbReference type="Pfam" id="PF03780">
    <property type="entry name" value="Asp23"/>
    <property type="match status" value="1"/>
</dbReference>
<comment type="similarity">
    <text evidence="1">Belongs to the asp23 family.</text>
</comment>
<organism evidence="2 3">
    <name type="scientific">Anaerofilum hominis</name>
    <dbReference type="NCBI Taxonomy" id="2763016"/>
    <lineage>
        <taxon>Bacteria</taxon>
        <taxon>Bacillati</taxon>
        <taxon>Bacillota</taxon>
        <taxon>Clostridia</taxon>
        <taxon>Eubacteriales</taxon>
        <taxon>Oscillospiraceae</taxon>
        <taxon>Anaerofilum</taxon>
    </lineage>
</organism>
<dbReference type="EMBL" id="JACONZ010000005">
    <property type="protein sequence ID" value="MBC5582445.1"/>
    <property type="molecule type" value="Genomic_DNA"/>
</dbReference>
<dbReference type="PANTHER" id="PTHR34297:SF2">
    <property type="entry name" value="ASP23_GLS24 FAMILY ENVELOPE STRESS RESPONSE PROTEIN"/>
    <property type="match status" value="1"/>
</dbReference>
<dbReference type="AlphaFoldDB" id="A0A923L237"/>
<proteinExistence type="inferred from homology"/>
<reference evidence="2" key="1">
    <citation type="submission" date="2020-08" db="EMBL/GenBank/DDBJ databases">
        <title>Genome public.</title>
        <authorList>
            <person name="Liu C."/>
            <person name="Sun Q."/>
        </authorList>
    </citation>
    <scope>NUCLEOTIDE SEQUENCE</scope>
    <source>
        <strain evidence="2">BX8</strain>
    </source>
</reference>
<sequence>MINFYNTFGKVSMTGDYFAGLVSAAASSCYGVADMATSGASDTVKGMIFGSDHPDKGVRVTEDGGKLVIELHIKVTYGLNISAIVKSITHKVKYVVEDATGLQVKKINVSVDDIVS</sequence>
<evidence type="ECO:0000313" key="2">
    <source>
        <dbReference type="EMBL" id="MBC5582445.1"/>
    </source>
</evidence>
<dbReference type="InterPro" id="IPR005531">
    <property type="entry name" value="Asp23"/>
</dbReference>